<accession>T1GFA9</accession>
<dbReference type="Proteomes" id="UP000015102">
    <property type="component" value="Unassembled WGS sequence"/>
</dbReference>
<sequence>MSLVEMWNEAFHYNDLEINMRLVEYLKRKAKEAAEEQIISFANKVANMVTFLQSCGSEHHLQNSMFLEELIGKIPSSKKFEWAHYSYSLSR</sequence>
<protein>
    <submittedName>
        <fullName evidence="1">Uncharacterized protein</fullName>
    </submittedName>
</protein>
<evidence type="ECO:0000313" key="1">
    <source>
        <dbReference type="EnsemblMetazoa" id="MESCA002046-PA"/>
    </source>
</evidence>
<reference evidence="1" key="2">
    <citation type="submission" date="2015-06" db="UniProtKB">
        <authorList>
            <consortium name="EnsemblMetazoa"/>
        </authorList>
    </citation>
    <scope>IDENTIFICATION</scope>
</reference>
<dbReference type="AlphaFoldDB" id="T1GFA9"/>
<reference evidence="2" key="1">
    <citation type="submission" date="2013-02" db="EMBL/GenBank/DDBJ databases">
        <authorList>
            <person name="Hughes D."/>
        </authorList>
    </citation>
    <scope>NUCLEOTIDE SEQUENCE</scope>
    <source>
        <strain>Durham</strain>
        <strain evidence="2">NC isolate 2 -- Noor lab</strain>
    </source>
</reference>
<name>T1GFA9_MEGSC</name>
<dbReference type="EnsemblMetazoa" id="MESCA002046-RA">
    <property type="protein sequence ID" value="MESCA002046-PA"/>
    <property type="gene ID" value="MESCA002046"/>
</dbReference>
<dbReference type="EMBL" id="CAQQ02101118">
    <property type="status" value="NOT_ANNOTATED_CDS"/>
    <property type="molecule type" value="Genomic_DNA"/>
</dbReference>
<evidence type="ECO:0000313" key="2">
    <source>
        <dbReference type="Proteomes" id="UP000015102"/>
    </source>
</evidence>
<keyword evidence="2" id="KW-1185">Reference proteome</keyword>
<proteinExistence type="predicted"/>
<dbReference type="HOGENOM" id="CLU_2429579_0_0_1"/>
<organism evidence="1 2">
    <name type="scientific">Megaselia scalaris</name>
    <name type="common">Humpbacked fly</name>
    <name type="synonym">Phora scalaris</name>
    <dbReference type="NCBI Taxonomy" id="36166"/>
    <lineage>
        <taxon>Eukaryota</taxon>
        <taxon>Metazoa</taxon>
        <taxon>Ecdysozoa</taxon>
        <taxon>Arthropoda</taxon>
        <taxon>Hexapoda</taxon>
        <taxon>Insecta</taxon>
        <taxon>Pterygota</taxon>
        <taxon>Neoptera</taxon>
        <taxon>Endopterygota</taxon>
        <taxon>Diptera</taxon>
        <taxon>Brachycera</taxon>
        <taxon>Muscomorpha</taxon>
        <taxon>Platypezoidea</taxon>
        <taxon>Phoridae</taxon>
        <taxon>Megaseliini</taxon>
        <taxon>Megaselia</taxon>
    </lineage>
</organism>